<dbReference type="GO" id="GO:0016787">
    <property type="term" value="F:hydrolase activity"/>
    <property type="evidence" value="ECO:0007669"/>
    <property type="project" value="UniProtKB-KW"/>
</dbReference>
<dbReference type="InterPro" id="IPR029069">
    <property type="entry name" value="HotDog_dom_sf"/>
</dbReference>
<accession>A0ABV2P240</accession>
<dbReference type="Pfam" id="PF13279">
    <property type="entry name" value="4HBT_2"/>
    <property type="match status" value="1"/>
</dbReference>
<dbReference type="Gene3D" id="3.10.129.10">
    <property type="entry name" value="Hotdog Thioesterase"/>
    <property type="match status" value="1"/>
</dbReference>
<dbReference type="EMBL" id="JBEPSN010000001">
    <property type="protein sequence ID" value="MET4538661.1"/>
    <property type="molecule type" value="Genomic_DNA"/>
</dbReference>
<sequence>MPETPFTNLIRVRYHETDPQRFVFNSRYLEYADVSMAEYFRHLGWSYPELLQLAFDPSVVKSTLEFLKPAYLDDVIEVEVSCDRVGTASFTLVFTLTVQGESISRIENVYVNVDSEAAGSRPIPQKIAERMRDSALVTTTKTGIR</sequence>
<dbReference type="SUPFAM" id="SSF54637">
    <property type="entry name" value="Thioesterase/thiol ester dehydrase-isomerase"/>
    <property type="match status" value="1"/>
</dbReference>
<dbReference type="EC" id="3.1.2.-" evidence="3"/>
<reference evidence="3 4" key="1">
    <citation type="submission" date="2024-06" db="EMBL/GenBank/DDBJ databases">
        <title>Sorghum-associated microbial communities from plants grown in Nebraska, USA.</title>
        <authorList>
            <person name="Schachtman D."/>
        </authorList>
    </citation>
    <scope>NUCLEOTIDE SEQUENCE [LARGE SCALE GENOMIC DNA]</scope>
    <source>
        <strain evidence="3 4">3552</strain>
    </source>
</reference>
<evidence type="ECO:0000256" key="2">
    <source>
        <dbReference type="ARBA" id="ARBA00022801"/>
    </source>
</evidence>
<keyword evidence="2 3" id="KW-0378">Hydrolase</keyword>
<dbReference type="InterPro" id="IPR006684">
    <property type="entry name" value="YbgC/YbaW"/>
</dbReference>
<organism evidence="3 4">
    <name type="scientific">Arthrobacter bambusae</name>
    <dbReference type="NCBI Taxonomy" id="1338426"/>
    <lineage>
        <taxon>Bacteria</taxon>
        <taxon>Bacillati</taxon>
        <taxon>Actinomycetota</taxon>
        <taxon>Actinomycetes</taxon>
        <taxon>Micrococcales</taxon>
        <taxon>Micrococcaceae</taxon>
        <taxon>Arthrobacter</taxon>
    </lineage>
</organism>
<dbReference type="GeneID" id="92751387"/>
<name>A0ABV2P240_9MICC</name>
<dbReference type="RefSeq" id="WP_354226255.1">
    <property type="nucleotide sequence ID" value="NZ_JBEPSN010000001.1"/>
</dbReference>
<protein>
    <submittedName>
        <fullName evidence="3">Acyl-CoA thioester hydrolase</fullName>
        <ecNumber evidence="3">3.1.2.-</ecNumber>
    </submittedName>
</protein>
<dbReference type="NCBIfam" id="TIGR00051">
    <property type="entry name" value="YbgC/FadM family acyl-CoA thioesterase"/>
    <property type="match status" value="1"/>
</dbReference>
<dbReference type="InterPro" id="IPR050563">
    <property type="entry name" value="4-hydroxybenzoyl-CoA_TE"/>
</dbReference>
<evidence type="ECO:0000313" key="4">
    <source>
        <dbReference type="Proteomes" id="UP001549307"/>
    </source>
</evidence>
<keyword evidence="4" id="KW-1185">Reference proteome</keyword>
<dbReference type="CDD" id="cd00586">
    <property type="entry name" value="4HBT"/>
    <property type="match status" value="1"/>
</dbReference>
<comment type="similarity">
    <text evidence="1">Belongs to the 4-hydroxybenzoyl-CoA thioesterase family.</text>
</comment>
<dbReference type="Proteomes" id="UP001549307">
    <property type="component" value="Unassembled WGS sequence"/>
</dbReference>
<evidence type="ECO:0000256" key="1">
    <source>
        <dbReference type="ARBA" id="ARBA00005953"/>
    </source>
</evidence>
<comment type="caution">
    <text evidence="3">The sequence shown here is derived from an EMBL/GenBank/DDBJ whole genome shotgun (WGS) entry which is preliminary data.</text>
</comment>
<gene>
    <name evidence="3" type="ORF">ABIE37_000416</name>
</gene>
<proteinExistence type="inferred from homology"/>
<dbReference type="PANTHER" id="PTHR31793">
    <property type="entry name" value="4-HYDROXYBENZOYL-COA THIOESTERASE FAMILY MEMBER"/>
    <property type="match status" value="1"/>
</dbReference>
<evidence type="ECO:0000313" key="3">
    <source>
        <dbReference type="EMBL" id="MET4538661.1"/>
    </source>
</evidence>
<dbReference type="PANTHER" id="PTHR31793:SF27">
    <property type="entry name" value="NOVEL THIOESTERASE SUPERFAMILY DOMAIN AND SAPOSIN A-TYPE DOMAIN CONTAINING PROTEIN (0610012H03RIK)"/>
    <property type="match status" value="1"/>
</dbReference>